<dbReference type="Proteomes" id="UP000008181">
    <property type="component" value="Chromosome 1"/>
</dbReference>
<feature type="region of interest" description="Disordered" evidence="1">
    <location>
        <begin position="66"/>
        <end position="131"/>
    </location>
</feature>
<dbReference type="HOGENOM" id="CLU_031570_0_0_1"/>
<evidence type="ECO:0000313" key="2">
    <source>
        <dbReference type="EMBL" id="AEO63817.1"/>
    </source>
</evidence>
<evidence type="ECO:0000313" key="3">
    <source>
        <dbReference type="Proteomes" id="UP000008181"/>
    </source>
</evidence>
<dbReference type="OrthoDB" id="4584025at2759"/>
<dbReference type="KEGG" id="ttt:THITE_48227"/>
<dbReference type="RefSeq" id="XP_003650153.1">
    <property type="nucleotide sequence ID" value="XM_003650105.1"/>
</dbReference>
<proteinExistence type="predicted"/>
<reference evidence="2 3" key="1">
    <citation type="journal article" date="2011" name="Nat. Biotechnol.">
        <title>Comparative genomic analysis of the thermophilic biomass-degrading fungi Myceliophthora thermophila and Thielavia terrestris.</title>
        <authorList>
            <person name="Berka R.M."/>
            <person name="Grigoriev I.V."/>
            <person name="Otillar R."/>
            <person name="Salamov A."/>
            <person name="Grimwood J."/>
            <person name="Reid I."/>
            <person name="Ishmael N."/>
            <person name="John T."/>
            <person name="Darmond C."/>
            <person name="Moisan M.-C."/>
            <person name="Henrissat B."/>
            <person name="Coutinho P.M."/>
            <person name="Lombard V."/>
            <person name="Natvig D.O."/>
            <person name="Lindquist E."/>
            <person name="Schmutz J."/>
            <person name="Lucas S."/>
            <person name="Harris P."/>
            <person name="Powlowski J."/>
            <person name="Bellemare A."/>
            <person name="Taylor D."/>
            <person name="Butler G."/>
            <person name="de Vries R.P."/>
            <person name="Allijn I.E."/>
            <person name="van den Brink J."/>
            <person name="Ushinsky S."/>
            <person name="Storms R."/>
            <person name="Powell A.J."/>
            <person name="Paulsen I.T."/>
            <person name="Elbourne L.D.H."/>
            <person name="Baker S.E."/>
            <person name="Magnuson J."/>
            <person name="LaBoissiere S."/>
            <person name="Clutterbuck A.J."/>
            <person name="Martinez D."/>
            <person name="Wogulis M."/>
            <person name="de Leon A.L."/>
            <person name="Rey M.W."/>
            <person name="Tsang A."/>
        </authorList>
    </citation>
    <scope>NUCLEOTIDE SEQUENCE [LARGE SCALE GENOMIC DNA]</scope>
    <source>
        <strain evidence="3">ATCC 38088 / NRRL 8126</strain>
    </source>
</reference>
<gene>
    <name evidence="2" type="ORF">THITE_48227</name>
</gene>
<name>G2QVD0_THETT</name>
<protein>
    <submittedName>
        <fullName evidence="2">Uncharacterized protein</fullName>
    </submittedName>
</protein>
<dbReference type="GeneID" id="11521586"/>
<accession>G2QVD0</accession>
<dbReference type="AlphaFoldDB" id="G2QVD0"/>
<dbReference type="EMBL" id="CP003009">
    <property type="protein sequence ID" value="AEO63817.1"/>
    <property type="molecule type" value="Genomic_DNA"/>
</dbReference>
<organism evidence="2 3">
    <name type="scientific">Thermothielavioides terrestris (strain ATCC 38088 / NRRL 8126)</name>
    <name type="common">Thielavia terrestris</name>
    <dbReference type="NCBI Taxonomy" id="578455"/>
    <lineage>
        <taxon>Eukaryota</taxon>
        <taxon>Fungi</taxon>
        <taxon>Dikarya</taxon>
        <taxon>Ascomycota</taxon>
        <taxon>Pezizomycotina</taxon>
        <taxon>Sordariomycetes</taxon>
        <taxon>Sordariomycetidae</taxon>
        <taxon>Sordariales</taxon>
        <taxon>Chaetomiaceae</taxon>
        <taxon>Thermothielavioides</taxon>
        <taxon>Thermothielavioides terrestris</taxon>
    </lineage>
</organism>
<dbReference type="eggNOG" id="ENOG502T66P">
    <property type="taxonomic scope" value="Eukaryota"/>
</dbReference>
<sequence>MQYHHDFQHPSPLVIPPRILDLLHRAVDLFADQSGADDESDGPRQSLGPVLVPPWRERLGVPVSNTSVVPIRPDPHQNNSLSLVGGANSGDDSPRLPLYYSKNKNNRRRDKNSHSETRSGSHGYYSRSFSSDRATAHAIKSARYPVLYEKLKAPAAARRALKTWRKEGEQGAAQEAASNALALDNQVRPAIGDGQTTSSELPPQHMTFSEPLLENKKRGRRLRITCTLEKSYPNFHIECEYTYIDESERVNGSRIDTRISCAVISTRENVWVVTFEQRGYNERFIKGFVGEAEYARLDGEISGPIKGYGKSSDLSTVKMAKKIRIPEGYDLGGIWCEAAGFYEMRIYVPAKDYVQEDDYVQEYDLPVTI</sequence>
<keyword evidence="3" id="KW-1185">Reference proteome</keyword>
<evidence type="ECO:0000256" key="1">
    <source>
        <dbReference type="SAM" id="MobiDB-lite"/>
    </source>
</evidence>